<evidence type="ECO:0000313" key="1">
    <source>
        <dbReference type="EMBL" id="KAG0308020.1"/>
    </source>
</evidence>
<protein>
    <submittedName>
        <fullName evidence="1">Uncharacterized protein</fullName>
    </submittedName>
</protein>
<dbReference type="Proteomes" id="UP000738325">
    <property type="component" value="Unassembled WGS sequence"/>
</dbReference>
<accession>A0A9P6UKJ0</accession>
<organism evidence="1 2">
    <name type="scientific">Dissophora globulifera</name>
    <dbReference type="NCBI Taxonomy" id="979702"/>
    <lineage>
        <taxon>Eukaryota</taxon>
        <taxon>Fungi</taxon>
        <taxon>Fungi incertae sedis</taxon>
        <taxon>Mucoromycota</taxon>
        <taxon>Mortierellomycotina</taxon>
        <taxon>Mortierellomycetes</taxon>
        <taxon>Mortierellales</taxon>
        <taxon>Mortierellaceae</taxon>
        <taxon>Dissophora</taxon>
    </lineage>
</organism>
<name>A0A9P6UKJ0_9FUNG</name>
<dbReference type="EMBL" id="JAAAIP010001314">
    <property type="protein sequence ID" value="KAG0308020.1"/>
    <property type="molecule type" value="Genomic_DNA"/>
</dbReference>
<keyword evidence="2" id="KW-1185">Reference proteome</keyword>
<evidence type="ECO:0000313" key="2">
    <source>
        <dbReference type="Proteomes" id="UP000738325"/>
    </source>
</evidence>
<dbReference type="AlphaFoldDB" id="A0A9P6UKJ0"/>
<reference evidence="1" key="1">
    <citation type="journal article" date="2020" name="Fungal Divers.">
        <title>Resolving the Mortierellaceae phylogeny through synthesis of multi-gene phylogenetics and phylogenomics.</title>
        <authorList>
            <person name="Vandepol N."/>
            <person name="Liber J."/>
            <person name="Desiro A."/>
            <person name="Na H."/>
            <person name="Kennedy M."/>
            <person name="Barry K."/>
            <person name="Grigoriev I.V."/>
            <person name="Miller A.N."/>
            <person name="O'Donnell K."/>
            <person name="Stajich J.E."/>
            <person name="Bonito G."/>
        </authorList>
    </citation>
    <scope>NUCLEOTIDE SEQUENCE</scope>
    <source>
        <strain evidence="1">REB-010B</strain>
    </source>
</reference>
<gene>
    <name evidence="1" type="ORF">BGZ99_001299</name>
</gene>
<comment type="caution">
    <text evidence="1">The sequence shown here is derived from an EMBL/GenBank/DDBJ whole genome shotgun (WGS) entry which is preliminary data.</text>
</comment>
<dbReference type="OrthoDB" id="2430828at2759"/>
<sequence length="321" mass="36812">MRSYPLELFAVEDVIQEILKRRFRTSGRTLEAIIIHIDEYQQYIQSAQNGGRRTWQAARDHFKEMLRAIGIVMSKQQDPERQFFIIPICTGTSAIDIHYIHSDYSKLMVTLPPLNYESAIGMFRDYYGGSGLCDEVQRQQHFRIALNDTGYIPRYIDFLLAPQSLSLDYDWGNSLYDSVSSKYFTTGDSSGWGSQDDIHAIISLGLTRMQITRGYILPSGITLGEVERAGLLYLATADSQDPNKVIIMMPFVMLKRLNRTLHTPVIPDDLLLIPTKERHWSWEDFETLLGHYQKAVISALINVRDTSIVVLRNKINNLQEA</sequence>
<proteinExistence type="predicted"/>
<feature type="non-terminal residue" evidence="1">
    <location>
        <position position="321"/>
    </location>
</feature>